<sequence>MSNTITNTPPYEVEEVRGVLRIYSDGSIVRSTKPSFDVPVHDDSSVLWKDVLFNTTHNLHLRLYKPASSSTTATKLPIFYYIHGGGFCIGSRAWPNCQNYCFLLASQLQAVIISPDYRLAPENRLPAAIEDGYLSVKWLQDQALSENPDTWLTDVADFGRVFISGDSAGGNIAHNLAVRFGAGSAELAPVRVRGYVLLAPFFGGTVRTRSEAEGPREAFLNLELIERFWRLSIPVGDTTDHPLVNPFGPESPSLEPMALDPILVVVGGSDLLKDRAEYYAKKLKAFGKKVEYVEFEGKQHGFFTIDPNSEASNKLMQKEMINTNTPYEVEEEVKGILRTYRDGLIVRSNPSFDVPIHDDGSVLWKDVLFNTTHNLHLRLYKPTSTTTNAATKLPIFYYIHGGGFCIGSRAWPKCQNSKLLFSSSFSASSRNYLTRLSTGPRESAPSCHGYLAVKWLQDQSQSENPDTWLTDVADFGRVFISGDSSGGNIAHHLAVRFSAGSAELAPLRIRGYVLLAPFFGGTVRTRSEEEEEAPREGRLKFWRLSIPVGDTTDHPLVNPFGPTSPSLEPVALDPILVVVGGSDILKDRAEYYAKKLKEFGKKVEYMEFEGKQHGFFTNDPYSEASSKLMQVIKQFIISAEN</sequence>
<feature type="active site" evidence="1">
    <location>
        <position position="167"/>
    </location>
</feature>
<feature type="domain" description="Alpha/beta hydrolase fold-3" evidence="2">
    <location>
        <begin position="80"/>
        <end position="303"/>
    </location>
</feature>
<evidence type="ECO:0000313" key="4">
    <source>
        <dbReference type="EMBL" id="OVA07394.1"/>
    </source>
</evidence>
<dbReference type="PANTHER" id="PTHR23024">
    <property type="entry name" value="ARYLACETAMIDE DEACETYLASE"/>
    <property type="match status" value="1"/>
</dbReference>
<gene>
    <name evidence="4" type="ORF">BVC80_5637g1</name>
    <name evidence="3" type="ORF">BVC80_5655g1</name>
</gene>
<dbReference type="PROSITE" id="PS01174">
    <property type="entry name" value="LIPASE_GDXG_SER"/>
    <property type="match status" value="2"/>
</dbReference>
<dbReference type="EMBL" id="MVGT01002563">
    <property type="protein sequence ID" value="OVA07394.1"/>
    <property type="molecule type" value="Genomic_DNA"/>
</dbReference>
<dbReference type="STRING" id="56857.A0A200QAC1"/>
<organism evidence="4 5">
    <name type="scientific">Macleaya cordata</name>
    <name type="common">Five-seeded plume-poppy</name>
    <name type="synonym">Bocconia cordata</name>
    <dbReference type="NCBI Taxonomy" id="56857"/>
    <lineage>
        <taxon>Eukaryota</taxon>
        <taxon>Viridiplantae</taxon>
        <taxon>Streptophyta</taxon>
        <taxon>Embryophyta</taxon>
        <taxon>Tracheophyta</taxon>
        <taxon>Spermatophyta</taxon>
        <taxon>Magnoliopsida</taxon>
        <taxon>Ranunculales</taxon>
        <taxon>Papaveraceae</taxon>
        <taxon>Papaveroideae</taxon>
        <taxon>Macleaya</taxon>
    </lineage>
</organism>
<dbReference type="InterPro" id="IPR029058">
    <property type="entry name" value="AB_hydrolase_fold"/>
</dbReference>
<dbReference type="AlphaFoldDB" id="A0A200QAC1"/>
<dbReference type="PANTHER" id="PTHR23024:SF535">
    <property type="entry name" value="OS07G0162900 PROTEIN"/>
    <property type="match status" value="1"/>
</dbReference>
<dbReference type="InterPro" id="IPR033140">
    <property type="entry name" value="Lipase_GDXG_put_SER_AS"/>
</dbReference>
<proteinExistence type="predicted"/>
<protein>
    <submittedName>
        <fullName evidence="4">Alpha/beta hydrolase fold-3</fullName>
    </submittedName>
</protein>
<evidence type="ECO:0000313" key="5">
    <source>
        <dbReference type="Proteomes" id="UP000195402"/>
    </source>
</evidence>
<dbReference type="EMBL" id="MVGT01004425">
    <property type="protein sequence ID" value="OUZ99503.1"/>
    <property type="molecule type" value="Genomic_DNA"/>
</dbReference>
<dbReference type="GO" id="GO:0016787">
    <property type="term" value="F:hydrolase activity"/>
    <property type="evidence" value="ECO:0007669"/>
    <property type="project" value="UniProtKB-KW"/>
</dbReference>
<dbReference type="Pfam" id="PF07859">
    <property type="entry name" value="Abhydrolase_3"/>
    <property type="match status" value="2"/>
</dbReference>
<dbReference type="OrthoDB" id="408631at2759"/>
<dbReference type="InterPro" id="IPR050466">
    <property type="entry name" value="Carboxylest/Gibb_receptor"/>
</dbReference>
<accession>A0A200QAC1</accession>
<evidence type="ECO:0000259" key="2">
    <source>
        <dbReference type="Pfam" id="PF07859"/>
    </source>
</evidence>
<name>A0A200QAC1_MACCD</name>
<feature type="domain" description="Alpha/beta hydrolase fold-3" evidence="2">
    <location>
        <begin position="397"/>
        <end position="616"/>
    </location>
</feature>
<reference evidence="4 5" key="1">
    <citation type="journal article" date="2017" name="Mol. Plant">
        <title>The Genome of Medicinal Plant Macleaya cordata Provides New Insights into Benzylisoquinoline Alkaloids Metabolism.</title>
        <authorList>
            <person name="Liu X."/>
            <person name="Liu Y."/>
            <person name="Huang P."/>
            <person name="Ma Y."/>
            <person name="Qing Z."/>
            <person name="Tang Q."/>
            <person name="Cao H."/>
            <person name="Cheng P."/>
            <person name="Zheng Y."/>
            <person name="Yuan Z."/>
            <person name="Zhou Y."/>
            <person name="Liu J."/>
            <person name="Tang Z."/>
            <person name="Zhuo Y."/>
            <person name="Zhang Y."/>
            <person name="Yu L."/>
            <person name="Huang J."/>
            <person name="Yang P."/>
            <person name="Peng Q."/>
            <person name="Zhang J."/>
            <person name="Jiang W."/>
            <person name="Zhang Z."/>
            <person name="Lin K."/>
            <person name="Ro D.K."/>
            <person name="Chen X."/>
            <person name="Xiong X."/>
            <person name="Shang Y."/>
            <person name="Huang S."/>
            <person name="Zeng J."/>
        </authorList>
    </citation>
    <scope>NUCLEOTIDE SEQUENCE [LARGE SCALE GENOMIC DNA]</scope>
    <source>
        <strain evidence="4">BLH2017</strain>
        <strain evidence="5">cv. BLH2017</strain>
        <tissue evidence="4">Root</tissue>
    </source>
</reference>
<keyword evidence="5" id="KW-1185">Reference proteome</keyword>
<dbReference type="InterPro" id="IPR013094">
    <property type="entry name" value="AB_hydrolase_3"/>
</dbReference>
<feature type="active site" evidence="1">
    <location>
        <position position="484"/>
    </location>
</feature>
<comment type="caution">
    <text evidence="4">The sequence shown here is derived from an EMBL/GenBank/DDBJ whole genome shotgun (WGS) entry which is preliminary data.</text>
</comment>
<dbReference type="Proteomes" id="UP000195402">
    <property type="component" value="Unassembled WGS sequence"/>
</dbReference>
<dbReference type="OMA" id="NWGGDMR"/>
<dbReference type="SUPFAM" id="SSF53474">
    <property type="entry name" value="alpha/beta-Hydrolases"/>
    <property type="match status" value="2"/>
</dbReference>
<evidence type="ECO:0000313" key="3">
    <source>
        <dbReference type="EMBL" id="OUZ99503.1"/>
    </source>
</evidence>
<evidence type="ECO:0000256" key="1">
    <source>
        <dbReference type="PROSITE-ProRule" id="PRU10038"/>
    </source>
</evidence>
<keyword evidence="4" id="KW-0378">Hydrolase</keyword>
<dbReference type="Gene3D" id="3.40.50.1820">
    <property type="entry name" value="alpha/beta hydrolase"/>
    <property type="match status" value="2"/>
</dbReference>